<dbReference type="Gene3D" id="3.40.710.10">
    <property type="entry name" value="DD-peptidase/beta-lactamase superfamily"/>
    <property type="match status" value="1"/>
</dbReference>
<accession>A0A5P0ZGM1</accession>
<keyword evidence="3" id="KW-0732">Signal</keyword>
<dbReference type="SUPFAM" id="SSF56601">
    <property type="entry name" value="beta-lactamase/transpeptidase-like"/>
    <property type="match status" value="1"/>
</dbReference>
<reference evidence="5 6" key="1">
    <citation type="journal article" date="2019" name="Syst. Appl. Microbiol.">
        <title>Polyphasic characterization of two novel Lactobacillus spp. isolated from blown salami packages: Description of Lactobacillus halodurans sp. nov. and Lactobacillus salsicarnum sp. nov.</title>
        <authorList>
            <person name="Schuster J.A."/>
            <person name="Klingl A."/>
            <person name="Vogel R.F."/>
            <person name="Ehrmann M.A."/>
        </authorList>
    </citation>
    <scope>NUCLEOTIDE SEQUENCE [LARGE SCALE GENOMIC DNA]</scope>
    <source>
        <strain evidence="5 6">TMW 1.2118</strain>
    </source>
</reference>
<comment type="caution">
    <text evidence="5">The sequence shown here is derived from an EMBL/GenBank/DDBJ whole genome shotgun (WGS) entry which is preliminary data.</text>
</comment>
<dbReference type="EMBL" id="VDFM01000003">
    <property type="protein sequence ID" value="MQS52197.1"/>
    <property type="molecule type" value="Genomic_DNA"/>
</dbReference>
<feature type="signal peptide" evidence="3">
    <location>
        <begin position="1"/>
        <end position="18"/>
    </location>
</feature>
<dbReference type="OrthoDB" id="2151402at2"/>
<evidence type="ECO:0000259" key="4">
    <source>
        <dbReference type="Pfam" id="PF00144"/>
    </source>
</evidence>
<evidence type="ECO:0000313" key="5">
    <source>
        <dbReference type="EMBL" id="MQS52197.1"/>
    </source>
</evidence>
<protein>
    <submittedName>
        <fullName evidence="5">Beta-lactamase family protein</fullName>
    </submittedName>
</protein>
<dbReference type="PANTHER" id="PTHR46825">
    <property type="entry name" value="D-ALANYL-D-ALANINE-CARBOXYPEPTIDASE/ENDOPEPTIDASE AMPH"/>
    <property type="match status" value="1"/>
</dbReference>
<proteinExistence type="predicted"/>
<comment type="subcellular location">
    <subcellularLocation>
        <location evidence="1">Membrane</location>
    </subcellularLocation>
</comment>
<feature type="domain" description="Beta-lactamase-related" evidence="4">
    <location>
        <begin position="47"/>
        <end position="343"/>
    </location>
</feature>
<dbReference type="AlphaFoldDB" id="A0A5P0ZGM1"/>
<sequence length="361" mass="40402">MSVLLLQSLLVTSTPVRADTFDTTQPVVTQTNQEYEDQELSGQVDNLLKQGNFCGTVLIIKDGKPVYTKSMGYADYSKKLMNKDNSSYEIDSIQKSLTAGLIMKLVQEHKMSLDDKLAKYFPEIPGSHKITIRQMLDMKSGLTLSGDGPTVPLPDAQIANDDAHSLYYSNVMYNKWQYSPINFVLLARIVEKVSHKNYKQIFTETYIKKLHLKETTFAYGSSNNVNKSQGYTNNNPLSGRLTYANPYITKAYETRDEFGTGQVFMSPGDLYKAERYLVSGDMLTNKSRQELFVPASISTYGGGLYNHTDSRGSNGWGYGYQSVFHISDSGNTAVVVMSNYQRLANNVKPLANKIFSLALSE</sequence>
<dbReference type="InterPro" id="IPR001466">
    <property type="entry name" value="Beta-lactam-related"/>
</dbReference>
<evidence type="ECO:0000256" key="3">
    <source>
        <dbReference type="SAM" id="SignalP"/>
    </source>
</evidence>
<feature type="chain" id="PRO_5024406511" evidence="3">
    <location>
        <begin position="19"/>
        <end position="361"/>
    </location>
</feature>
<dbReference type="Pfam" id="PF00144">
    <property type="entry name" value="Beta-lactamase"/>
    <property type="match status" value="1"/>
</dbReference>
<evidence type="ECO:0000256" key="2">
    <source>
        <dbReference type="ARBA" id="ARBA00023136"/>
    </source>
</evidence>
<dbReference type="InterPro" id="IPR050491">
    <property type="entry name" value="AmpC-like"/>
</dbReference>
<dbReference type="PANTHER" id="PTHR46825:SF11">
    <property type="entry name" value="PENICILLIN-BINDING PROTEIN 4"/>
    <property type="match status" value="1"/>
</dbReference>
<organism evidence="5 6">
    <name type="scientific">Companilactobacillus mishanensis</name>
    <dbReference type="NCBI Taxonomy" id="2486008"/>
    <lineage>
        <taxon>Bacteria</taxon>
        <taxon>Bacillati</taxon>
        <taxon>Bacillota</taxon>
        <taxon>Bacilli</taxon>
        <taxon>Lactobacillales</taxon>
        <taxon>Lactobacillaceae</taxon>
        <taxon>Companilactobacillus</taxon>
    </lineage>
</organism>
<name>A0A5P0ZGM1_9LACO</name>
<gene>
    <name evidence="5" type="ORF">FHL02_04090</name>
</gene>
<evidence type="ECO:0000313" key="6">
    <source>
        <dbReference type="Proteomes" id="UP000380386"/>
    </source>
</evidence>
<dbReference type="InterPro" id="IPR012338">
    <property type="entry name" value="Beta-lactam/transpept-like"/>
</dbReference>
<keyword evidence="2" id="KW-0472">Membrane</keyword>
<dbReference type="GO" id="GO:0016020">
    <property type="term" value="C:membrane"/>
    <property type="evidence" value="ECO:0007669"/>
    <property type="project" value="UniProtKB-SubCell"/>
</dbReference>
<evidence type="ECO:0000256" key="1">
    <source>
        <dbReference type="ARBA" id="ARBA00004370"/>
    </source>
</evidence>
<dbReference type="Proteomes" id="UP000380386">
    <property type="component" value="Unassembled WGS sequence"/>
</dbReference>